<evidence type="ECO:0000313" key="2">
    <source>
        <dbReference type="EMBL" id="HFM99450.1"/>
    </source>
</evidence>
<dbReference type="AlphaFoldDB" id="A0A7C3KG13"/>
<organism evidence="2">
    <name type="scientific">Oscillatoriales cyanobacterium SpSt-418</name>
    <dbReference type="NCBI Taxonomy" id="2282169"/>
    <lineage>
        <taxon>Bacteria</taxon>
        <taxon>Bacillati</taxon>
        <taxon>Cyanobacteriota</taxon>
        <taxon>Cyanophyceae</taxon>
        <taxon>Oscillatoriophycideae</taxon>
        <taxon>Oscillatoriales</taxon>
    </lineage>
</organism>
<accession>A0A7C3KG13</accession>
<sequence length="244" mass="25891">MNSKQVERAIQKSAKKVIIESGLASSRAGNKELRHLASKLATQQTTRLETAQMLGTQLGQMVVEYSQKLNKQHLDAGIVRTISLKKALPASTDLPTEAQTASPVSGGSQANGTSQPLPDPTQPEAAQAIGQTVDEQEIDNPVPLGEDTVPQPEAAQPIGQTVDEQEIDNPIPPDQDTVAQTADPEAILQPGTDSQEEDVSELSEEPLEVAQEDDVAEATDASAVDEAMNNQAVDTETEPTPETV</sequence>
<feature type="compositionally biased region" description="Acidic residues" evidence="1">
    <location>
        <begin position="194"/>
        <end position="217"/>
    </location>
</feature>
<feature type="region of interest" description="Disordered" evidence="1">
    <location>
        <begin position="161"/>
        <end position="244"/>
    </location>
</feature>
<evidence type="ECO:0000256" key="1">
    <source>
        <dbReference type="SAM" id="MobiDB-lite"/>
    </source>
</evidence>
<feature type="compositionally biased region" description="Acidic residues" evidence="1">
    <location>
        <begin position="235"/>
        <end position="244"/>
    </location>
</feature>
<comment type="caution">
    <text evidence="2">The sequence shown here is derived from an EMBL/GenBank/DDBJ whole genome shotgun (WGS) entry which is preliminary data.</text>
</comment>
<feature type="region of interest" description="Disordered" evidence="1">
    <location>
        <begin position="92"/>
        <end position="128"/>
    </location>
</feature>
<proteinExistence type="predicted"/>
<name>A0A7C3KG13_9CYAN</name>
<feature type="compositionally biased region" description="Polar residues" evidence="1">
    <location>
        <begin position="93"/>
        <end position="116"/>
    </location>
</feature>
<dbReference type="EMBL" id="DSRU01000245">
    <property type="protein sequence ID" value="HFM99450.1"/>
    <property type="molecule type" value="Genomic_DNA"/>
</dbReference>
<reference evidence="2" key="1">
    <citation type="journal article" date="2020" name="mSystems">
        <title>Genome- and Community-Level Interaction Insights into Carbon Utilization and Element Cycling Functions of Hydrothermarchaeota in Hydrothermal Sediment.</title>
        <authorList>
            <person name="Zhou Z."/>
            <person name="Liu Y."/>
            <person name="Xu W."/>
            <person name="Pan J."/>
            <person name="Luo Z.H."/>
            <person name="Li M."/>
        </authorList>
    </citation>
    <scope>NUCLEOTIDE SEQUENCE [LARGE SCALE GENOMIC DNA]</scope>
    <source>
        <strain evidence="2">SpSt-418</strain>
    </source>
</reference>
<protein>
    <submittedName>
        <fullName evidence="2">Uncharacterized protein</fullName>
    </submittedName>
</protein>
<gene>
    <name evidence="2" type="ORF">ENR64_17140</name>
</gene>